<reference evidence="21" key="2">
    <citation type="journal article" date="2014" name="BMC Genomics">
        <title>Fragmented mitochondrial genomes of the rat lice, Polyplax asiatica and Polyplax spinulosa: intra-genus variation in fragmentation pattern and a possible link between the extent of fragmentation and the length of life cycle.</title>
        <authorList>
            <person name="Dong W.G."/>
            <person name="Song S."/>
            <person name="Jin D.C."/>
            <person name="Guo X.G."/>
            <person name="Shao R."/>
        </authorList>
    </citation>
    <scope>NUCLEOTIDE SEQUENCE</scope>
</reference>
<keyword evidence="7" id="KW-0679">Respiratory chain</keyword>
<evidence type="ECO:0000256" key="17">
    <source>
        <dbReference type="ARBA" id="ARBA00031028"/>
    </source>
</evidence>
<geneLocation type="mitochondrion" evidence="21"/>
<dbReference type="GO" id="GO:0005743">
    <property type="term" value="C:mitochondrial inner membrane"/>
    <property type="evidence" value="ECO:0007669"/>
    <property type="project" value="UniProtKB-SubCell"/>
</dbReference>
<keyword evidence="12 19" id="KW-1133">Transmembrane helix</keyword>
<dbReference type="PANTHER" id="PTHR46552">
    <property type="entry name" value="NADH-UBIQUINONE OXIDOREDUCTASE CHAIN 2"/>
    <property type="match status" value="1"/>
</dbReference>
<evidence type="ECO:0000256" key="2">
    <source>
        <dbReference type="ARBA" id="ARBA00004448"/>
    </source>
</evidence>
<gene>
    <name evidence="21" type="primary">nad2</name>
</gene>
<keyword evidence="8 19" id="KW-0812">Transmembrane</keyword>
<evidence type="ECO:0000256" key="9">
    <source>
        <dbReference type="ARBA" id="ARBA00022792"/>
    </source>
</evidence>
<evidence type="ECO:0000256" key="13">
    <source>
        <dbReference type="ARBA" id="ARBA00023027"/>
    </source>
</evidence>
<evidence type="ECO:0000256" key="10">
    <source>
        <dbReference type="ARBA" id="ARBA00022967"/>
    </source>
</evidence>
<dbReference type="GO" id="GO:0006120">
    <property type="term" value="P:mitochondrial electron transport, NADH to ubiquinone"/>
    <property type="evidence" value="ECO:0007669"/>
    <property type="project" value="TreeGrafter"/>
</dbReference>
<evidence type="ECO:0000256" key="18">
    <source>
        <dbReference type="ARBA" id="ARBA00049551"/>
    </source>
</evidence>
<evidence type="ECO:0000256" key="4">
    <source>
        <dbReference type="ARBA" id="ARBA00012944"/>
    </source>
</evidence>
<evidence type="ECO:0000256" key="15">
    <source>
        <dbReference type="ARBA" id="ARBA00023128"/>
    </source>
</evidence>
<accession>V9PXL0</accession>
<evidence type="ECO:0000256" key="5">
    <source>
        <dbReference type="ARBA" id="ARBA00021008"/>
    </source>
</evidence>
<protein>
    <recommendedName>
        <fullName evidence="5">NADH-ubiquinone oxidoreductase chain 2</fullName>
        <ecNumber evidence="4">7.1.1.2</ecNumber>
    </recommendedName>
    <alternativeName>
        <fullName evidence="17">NADH dehydrogenase subunit 2</fullName>
    </alternativeName>
</protein>
<sequence length="329" mass="36326">MASKLIMWILISWCSLLALSAATWFQFWVILELSTIFFLPVLSSSSVASKGRLWLYYLIQAIGSGLFLAFSALGSWGAVAELSSQPSSFGANFVVILSLVLKLSAPPFHLWGVQVSESLSWGQFFSLNILMKIPPLAASWKVLGMVELDSLGVWVLFSLLVLSSGLSEESLRRFLTYSSSMNVVWALMASAESDLISSFYFFMYGLSFLGLTQLLKEGSCSMIQDLFLKSLWSLTSFSLMTSVMMTMGLPPLATFWVKVKVLSGLASLSSWLSASLMFLSVLFVLIYFWILIISFLSMKSWAKLHSESLSLSSLSGTILSIFMSVAFAL</sequence>
<evidence type="ECO:0000256" key="3">
    <source>
        <dbReference type="ARBA" id="ARBA00007012"/>
    </source>
</evidence>
<dbReference type="AlphaFoldDB" id="V9PXL0"/>
<evidence type="ECO:0000256" key="6">
    <source>
        <dbReference type="ARBA" id="ARBA00022448"/>
    </source>
</evidence>
<evidence type="ECO:0000256" key="1">
    <source>
        <dbReference type="ARBA" id="ARBA00003257"/>
    </source>
</evidence>
<evidence type="ECO:0000256" key="12">
    <source>
        <dbReference type="ARBA" id="ARBA00022989"/>
    </source>
</evidence>
<feature type="domain" description="NADH:quinone oxidoreductase/Mrp antiporter transmembrane" evidence="20">
    <location>
        <begin position="23"/>
        <end position="282"/>
    </location>
</feature>
<name>V9PXL0_9NEOP</name>
<evidence type="ECO:0000256" key="19">
    <source>
        <dbReference type="SAM" id="Phobius"/>
    </source>
</evidence>
<organism evidence="21">
    <name type="scientific">Polyplax asiatica</name>
    <dbReference type="NCBI Taxonomy" id="1425297"/>
    <lineage>
        <taxon>Eukaryota</taxon>
        <taxon>Metazoa</taxon>
        <taxon>Ecdysozoa</taxon>
        <taxon>Arthropoda</taxon>
        <taxon>Hexapoda</taxon>
        <taxon>Insecta</taxon>
        <taxon>Pterygota</taxon>
        <taxon>Neoptera</taxon>
        <taxon>Paraneoptera</taxon>
        <taxon>Psocodea</taxon>
        <taxon>Troctomorpha</taxon>
        <taxon>Phthiraptera</taxon>
        <taxon>Anoplura</taxon>
        <taxon>Polyplacidae</taxon>
        <taxon>Polyplax</taxon>
    </lineage>
</organism>
<keyword evidence="15 21" id="KW-0496">Mitochondrion</keyword>
<comment type="catalytic activity">
    <reaction evidence="18">
        <text>a ubiquinone + NADH + 5 H(+)(in) = a ubiquinol + NAD(+) + 4 H(+)(out)</text>
        <dbReference type="Rhea" id="RHEA:29091"/>
        <dbReference type="Rhea" id="RHEA-COMP:9565"/>
        <dbReference type="Rhea" id="RHEA-COMP:9566"/>
        <dbReference type="ChEBI" id="CHEBI:15378"/>
        <dbReference type="ChEBI" id="CHEBI:16389"/>
        <dbReference type="ChEBI" id="CHEBI:17976"/>
        <dbReference type="ChEBI" id="CHEBI:57540"/>
        <dbReference type="ChEBI" id="CHEBI:57945"/>
        <dbReference type="EC" id="7.1.1.2"/>
    </reaction>
</comment>
<reference evidence="21" key="1">
    <citation type="submission" date="2013-09" db="EMBL/GenBank/DDBJ databases">
        <authorList>
            <person name="Dong W.-G."/>
            <person name="Song S."/>
            <person name="Jin D.-C."/>
            <person name="Guo X.-G."/>
            <person name="Shao R."/>
        </authorList>
    </citation>
    <scope>NUCLEOTIDE SEQUENCE</scope>
</reference>
<evidence type="ECO:0000256" key="14">
    <source>
        <dbReference type="ARBA" id="ARBA00023075"/>
    </source>
</evidence>
<keyword evidence="9" id="KW-0999">Mitochondrion inner membrane</keyword>
<feature type="transmembrane region" description="Helical" evidence="19">
    <location>
        <begin position="55"/>
        <end position="76"/>
    </location>
</feature>
<dbReference type="Pfam" id="PF00361">
    <property type="entry name" value="Proton_antipo_M"/>
    <property type="match status" value="1"/>
</dbReference>
<feature type="transmembrane region" description="Helical" evidence="19">
    <location>
        <begin position="227"/>
        <end position="250"/>
    </location>
</feature>
<keyword evidence="11" id="KW-0249">Electron transport</keyword>
<feature type="transmembrane region" description="Helical" evidence="19">
    <location>
        <begin position="197"/>
        <end position="215"/>
    </location>
</feature>
<dbReference type="PANTHER" id="PTHR46552:SF1">
    <property type="entry name" value="NADH-UBIQUINONE OXIDOREDUCTASE CHAIN 2"/>
    <property type="match status" value="1"/>
</dbReference>
<feature type="transmembrane region" description="Helical" evidence="19">
    <location>
        <begin position="142"/>
        <end position="162"/>
    </location>
</feature>
<evidence type="ECO:0000259" key="20">
    <source>
        <dbReference type="Pfam" id="PF00361"/>
    </source>
</evidence>
<keyword evidence="14" id="KW-0830">Ubiquinone</keyword>
<evidence type="ECO:0000256" key="11">
    <source>
        <dbReference type="ARBA" id="ARBA00022982"/>
    </source>
</evidence>
<dbReference type="InterPro" id="IPR050175">
    <property type="entry name" value="Complex_I_Subunit_2"/>
</dbReference>
<comment type="similarity">
    <text evidence="3">Belongs to the complex I subunit 2 family.</text>
</comment>
<dbReference type="InterPro" id="IPR001750">
    <property type="entry name" value="ND/Mrp_TM"/>
</dbReference>
<evidence type="ECO:0000313" key="21">
    <source>
        <dbReference type="EMBL" id="AHB85659.1"/>
    </source>
</evidence>
<comment type="function">
    <text evidence="1">Core subunit of the mitochondrial membrane respiratory chain NADH dehydrogenase (Complex I) that is believed to belong to the minimal assembly required for catalysis. Complex I functions in the transfer of electrons from NADH to the respiratory chain. The immediate electron acceptor for the enzyme is believed to be ubiquinone.</text>
</comment>
<proteinExistence type="inferred from homology"/>
<dbReference type="EC" id="7.1.1.2" evidence="4"/>
<keyword evidence="16 19" id="KW-0472">Membrane</keyword>
<feature type="transmembrane region" description="Helical" evidence="19">
    <location>
        <begin position="270"/>
        <end position="296"/>
    </location>
</feature>
<evidence type="ECO:0000256" key="7">
    <source>
        <dbReference type="ARBA" id="ARBA00022660"/>
    </source>
</evidence>
<feature type="transmembrane region" description="Helical" evidence="19">
    <location>
        <begin position="308"/>
        <end position="328"/>
    </location>
</feature>
<evidence type="ECO:0000256" key="8">
    <source>
        <dbReference type="ARBA" id="ARBA00022692"/>
    </source>
</evidence>
<dbReference type="EMBL" id="KF647758">
    <property type="protein sequence ID" value="AHB85659.1"/>
    <property type="molecule type" value="Genomic_DNA"/>
</dbReference>
<evidence type="ECO:0000256" key="16">
    <source>
        <dbReference type="ARBA" id="ARBA00023136"/>
    </source>
</evidence>
<feature type="transmembrane region" description="Helical" evidence="19">
    <location>
        <begin position="82"/>
        <end position="101"/>
    </location>
</feature>
<keyword evidence="6" id="KW-0813">Transport</keyword>
<keyword evidence="13" id="KW-0520">NAD</keyword>
<dbReference type="GO" id="GO:0008137">
    <property type="term" value="F:NADH dehydrogenase (ubiquinone) activity"/>
    <property type="evidence" value="ECO:0007669"/>
    <property type="project" value="UniProtKB-EC"/>
</dbReference>
<comment type="subcellular location">
    <subcellularLocation>
        <location evidence="2">Mitochondrion inner membrane</location>
        <topology evidence="2">Multi-pass membrane protein</topology>
    </subcellularLocation>
</comment>
<keyword evidence="10" id="KW-1278">Translocase</keyword>